<comment type="caution">
    <text evidence="3">The sequence shown here is derived from an EMBL/GenBank/DDBJ whole genome shotgun (WGS) entry which is preliminary data.</text>
</comment>
<protein>
    <recommendedName>
        <fullName evidence="2">Ricin B lectin domain-containing protein</fullName>
    </recommendedName>
</protein>
<accession>A0A8H5D4G4</accession>
<reference evidence="3 4" key="1">
    <citation type="journal article" date="2020" name="ISME J.">
        <title>Uncovering the hidden diversity of litter-decomposition mechanisms in mushroom-forming fungi.</title>
        <authorList>
            <person name="Floudas D."/>
            <person name="Bentzer J."/>
            <person name="Ahren D."/>
            <person name="Johansson T."/>
            <person name="Persson P."/>
            <person name="Tunlid A."/>
        </authorList>
    </citation>
    <scope>NUCLEOTIDE SEQUENCE [LARGE SCALE GENOMIC DNA]</scope>
    <source>
        <strain evidence="3 4">CBS 146.42</strain>
    </source>
</reference>
<evidence type="ECO:0000259" key="2">
    <source>
        <dbReference type="Pfam" id="PF14200"/>
    </source>
</evidence>
<keyword evidence="4" id="KW-1185">Reference proteome</keyword>
<dbReference type="Proteomes" id="UP000559027">
    <property type="component" value="Unassembled WGS sequence"/>
</dbReference>
<feature type="signal peptide" evidence="1">
    <location>
        <begin position="1"/>
        <end position="18"/>
    </location>
</feature>
<dbReference type="EMBL" id="JAACJO010000010">
    <property type="protein sequence ID" value="KAF5353436.1"/>
    <property type="molecule type" value="Genomic_DNA"/>
</dbReference>
<evidence type="ECO:0000313" key="4">
    <source>
        <dbReference type="Proteomes" id="UP000559027"/>
    </source>
</evidence>
<organism evidence="3 4">
    <name type="scientific">Leucocoprinus leucothites</name>
    <dbReference type="NCBI Taxonomy" id="201217"/>
    <lineage>
        <taxon>Eukaryota</taxon>
        <taxon>Fungi</taxon>
        <taxon>Dikarya</taxon>
        <taxon>Basidiomycota</taxon>
        <taxon>Agaricomycotina</taxon>
        <taxon>Agaricomycetes</taxon>
        <taxon>Agaricomycetidae</taxon>
        <taxon>Agaricales</taxon>
        <taxon>Agaricineae</taxon>
        <taxon>Agaricaceae</taxon>
        <taxon>Leucocoprinus</taxon>
    </lineage>
</organism>
<feature type="chain" id="PRO_5034803700" description="Ricin B lectin domain-containing protein" evidence="1">
    <location>
        <begin position="19"/>
        <end position="158"/>
    </location>
</feature>
<proteinExistence type="predicted"/>
<dbReference type="Gene3D" id="2.80.10.50">
    <property type="match status" value="1"/>
</dbReference>
<name>A0A8H5D4G4_9AGAR</name>
<evidence type="ECO:0000256" key="1">
    <source>
        <dbReference type="SAM" id="SignalP"/>
    </source>
</evidence>
<dbReference type="Pfam" id="PF14200">
    <property type="entry name" value="RicinB_lectin_2"/>
    <property type="match status" value="1"/>
</dbReference>
<dbReference type="OrthoDB" id="2499440at2759"/>
<dbReference type="AlphaFoldDB" id="A0A8H5D4G4"/>
<evidence type="ECO:0000313" key="3">
    <source>
        <dbReference type="EMBL" id="KAF5353436.1"/>
    </source>
</evidence>
<gene>
    <name evidence="3" type="ORF">D9756_008038</name>
</gene>
<dbReference type="InterPro" id="IPR035992">
    <property type="entry name" value="Ricin_B-like_lectins"/>
</dbReference>
<sequence>MFAKLSLTLLALSAAVMAQFPDGSFFIRNVASGKVLDVQHGSTECYPLGRKESGFDNQLWRYDNGFLVNKASGLVLEVPGFEGGGDISPGTALQINAKRERPESLNQLWAYNYQYIMPYDPKVVIWGQDGDVSTPGSKAVVDRMIHEEVTQKWMFDLP</sequence>
<keyword evidence="1" id="KW-0732">Signal</keyword>
<dbReference type="InterPro" id="IPR000772">
    <property type="entry name" value="Ricin_B_lectin"/>
</dbReference>
<dbReference type="SUPFAM" id="SSF50370">
    <property type="entry name" value="Ricin B-like lectins"/>
    <property type="match status" value="1"/>
</dbReference>
<feature type="domain" description="Ricin B lectin" evidence="2">
    <location>
        <begin position="22"/>
        <end position="94"/>
    </location>
</feature>